<dbReference type="PANTHER" id="PTHR12395:SF9">
    <property type="entry name" value="DECAPPING AND EXORIBONUCLEASE PROTEIN"/>
    <property type="match status" value="1"/>
</dbReference>
<reference evidence="5" key="1">
    <citation type="submission" date="2025-08" db="UniProtKB">
        <authorList>
            <consortium name="RefSeq"/>
        </authorList>
    </citation>
    <scope>IDENTIFICATION</scope>
</reference>
<evidence type="ECO:0000259" key="3">
    <source>
        <dbReference type="Pfam" id="PF08652"/>
    </source>
</evidence>
<protein>
    <recommendedName>
        <fullName evidence="2">Decapping nuclease</fullName>
        <ecNumber evidence="2">3.6.1.-</ecNumber>
    </recommendedName>
</protein>
<evidence type="ECO:0000256" key="1">
    <source>
        <dbReference type="ARBA" id="ARBA00006562"/>
    </source>
</evidence>
<dbReference type="EC" id="3.6.1.-" evidence="2"/>
<dbReference type="GO" id="GO:0034353">
    <property type="term" value="F:mRNA 5'-diphosphatase activity"/>
    <property type="evidence" value="ECO:0007669"/>
    <property type="project" value="TreeGrafter"/>
</dbReference>
<dbReference type="GO" id="GO:0003723">
    <property type="term" value="F:RNA binding"/>
    <property type="evidence" value="ECO:0007669"/>
    <property type="project" value="UniProtKB-KW"/>
</dbReference>
<keyword evidence="2" id="KW-0540">Nuclease</keyword>
<dbReference type="KEGG" id="pbar:105422495"/>
<dbReference type="Pfam" id="PF08652">
    <property type="entry name" value="RAI1"/>
    <property type="match status" value="1"/>
</dbReference>
<comment type="similarity">
    <text evidence="1 2">Belongs to the DXO/Dom3Z family.</text>
</comment>
<keyword evidence="4" id="KW-1185">Reference proteome</keyword>
<dbReference type="Proteomes" id="UP000504615">
    <property type="component" value="Unplaced"/>
</dbReference>
<dbReference type="GO" id="GO:0005634">
    <property type="term" value="C:nucleus"/>
    <property type="evidence" value="ECO:0007669"/>
    <property type="project" value="UniProtKB-SubCell"/>
</dbReference>
<proteinExistence type="inferred from homology"/>
<dbReference type="GO" id="GO:0046872">
    <property type="term" value="F:metal ion binding"/>
    <property type="evidence" value="ECO:0007669"/>
    <property type="project" value="UniProtKB-KW"/>
</dbReference>
<keyword evidence="2" id="KW-0694">RNA-binding</keyword>
<keyword evidence="2" id="KW-0479">Metal-binding</keyword>
<gene>
    <name evidence="5" type="primary">LOC105422495</name>
</gene>
<dbReference type="GO" id="GO:0004518">
    <property type="term" value="F:nuclease activity"/>
    <property type="evidence" value="ECO:0007669"/>
    <property type="project" value="UniProtKB-KW"/>
</dbReference>
<dbReference type="PANTHER" id="PTHR12395">
    <property type="entry name" value="DOM-3 RELATED"/>
    <property type="match status" value="1"/>
</dbReference>
<dbReference type="OrthoDB" id="5853397at2759"/>
<dbReference type="GO" id="GO:0005829">
    <property type="term" value="C:cytosol"/>
    <property type="evidence" value="ECO:0007669"/>
    <property type="project" value="TreeGrafter"/>
</dbReference>
<comment type="subcellular location">
    <subcellularLocation>
        <location evidence="2">Nucleus</location>
    </subcellularLocation>
</comment>
<dbReference type="GO" id="GO:0000956">
    <property type="term" value="P:nuclear-transcribed mRNA catabolic process"/>
    <property type="evidence" value="ECO:0007669"/>
    <property type="project" value="TreeGrafter"/>
</dbReference>
<accession>A0A6I9VTY1</accession>
<feature type="domain" description="RAI1-like" evidence="3">
    <location>
        <begin position="23"/>
        <end position="364"/>
    </location>
</feature>
<dbReference type="GO" id="GO:0110155">
    <property type="term" value="P:NAD-cap decapping"/>
    <property type="evidence" value="ECO:0007669"/>
    <property type="project" value="TreeGrafter"/>
</dbReference>
<dbReference type="InterPro" id="IPR039039">
    <property type="entry name" value="RAI1-like_fam"/>
</dbReference>
<dbReference type="AlphaFoldDB" id="A0A6I9VTY1"/>
<dbReference type="GeneID" id="105422495"/>
<evidence type="ECO:0000313" key="4">
    <source>
        <dbReference type="Proteomes" id="UP000504615"/>
    </source>
</evidence>
<dbReference type="InterPro" id="IPR013961">
    <property type="entry name" value="RAI1"/>
</dbReference>
<keyword evidence="2" id="KW-0378">Hydrolase</keyword>
<dbReference type="RefSeq" id="XP_011630177.1">
    <property type="nucleotide sequence ID" value="XM_011631875.2"/>
</dbReference>
<comment type="function">
    <text evidence="2">Decapping enzyme for NAD-capped RNAs: specifically hydrolyzes the nicotinamide adenine dinucleotide (NAD) cap from a subset of RNAs by removing the entire NAD moiety from the 5'-end of an NAD-capped RNA.</text>
</comment>
<organism evidence="4 5">
    <name type="scientific">Pogonomyrmex barbatus</name>
    <name type="common">red harvester ant</name>
    <dbReference type="NCBI Taxonomy" id="144034"/>
    <lineage>
        <taxon>Eukaryota</taxon>
        <taxon>Metazoa</taxon>
        <taxon>Ecdysozoa</taxon>
        <taxon>Arthropoda</taxon>
        <taxon>Hexapoda</taxon>
        <taxon>Insecta</taxon>
        <taxon>Pterygota</taxon>
        <taxon>Neoptera</taxon>
        <taxon>Endopterygota</taxon>
        <taxon>Hymenoptera</taxon>
        <taxon>Apocrita</taxon>
        <taxon>Aculeata</taxon>
        <taxon>Formicoidea</taxon>
        <taxon>Formicidae</taxon>
        <taxon>Myrmicinae</taxon>
        <taxon>Pogonomyrmex</taxon>
    </lineage>
</organism>
<keyword evidence="2" id="KW-0547">Nucleotide-binding</keyword>
<sequence>MFFKIDPVNFSIHTIPVLTTELIGFFSIDGDLQYHANLSQLKYYNPPPDFNNVNFDLTRNFESTQHKSNLYVKLDNILKWLSNNFSRLERPLSIQEERWLDVDFICRRGVLKTILCSLYTRRNEWIICASKYRGTIYLCEFYTDEREYQHVNRTKTEKEFFSWGYKFEQYMVSDKPSHKPDPSVSLNECEEFHCVFKAKFGDHSLLYGAETDGISSRELITETDFITLFGKTFELIELKTIVAYNSNGDMYENISSEKILMWWSQNYLANVNKIICGLKDRNSVVRRIKEYSMHELPYLSKPFCKVDECKIFCKIFLDKVKEIVTKDHTECMYKFHWKPSAKYIVCCSEVAPDNKTYFFLKQWFLNTAEEHRNHS</sequence>
<dbReference type="CTD" id="10743"/>
<keyword evidence="2" id="KW-0539">Nucleus</keyword>
<evidence type="ECO:0000313" key="5">
    <source>
        <dbReference type="RefSeq" id="XP_011630177.1"/>
    </source>
</evidence>
<name>A0A6I9VTY1_9HYME</name>
<comment type="cofactor">
    <cofactor evidence="2">
        <name>a divalent metal cation</name>
        <dbReference type="ChEBI" id="CHEBI:60240"/>
    </cofactor>
</comment>
<evidence type="ECO:0000256" key="2">
    <source>
        <dbReference type="RuleBase" id="RU367113"/>
    </source>
</evidence>
<dbReference type="GO" id="GO:0000166">
    <property type="term" value="F:nucleotide binding"/>
    <property type="evidence" value="ECO:0007669"/>
    <property type="project" value="UniProtKB-KW"/>
</dbReference>